<comment type="caution">
    <text evidence="10">The sequence shown here is derived from an EMBL/GenBank/DDBJ whole genome shotgun (WGS) entry which is preliminary data.</text>
</comment>
<evidence type="ECO:0000256" key="8">
    <source>
        <dbReference type="SAM" id="Phobius"/>
    </source>
</evidence>
<dbReference type="EMBL" id="JACVVK020000260">
    <property type="protein sequence ID" value="KAK7481552.1"/>
    <property type="molecule type" value="Genomic_DNA"/>
</dbReference>
<keyword evidence="3 8" id="KW-1133">Transmembrane helix</keyword>
<accession>A0ABD0K2D3</accession>
<dbReference type="PRINTS" id="PR00248">
    <property type="entry name" value="GPCRMGR"/>
</dbReference>
<proteinExistence type="predicted"/>
<dbReference type="InterPro" id="IPR028082">
    <property type="entry name" value="Peripla_BP_I"/>
</dbReference>
<dbReference type="Pfam" id="PF01094">
    <property type="entry name" value="ANF_receptor"/>
    <property type="match status" value="5"/>
</dbReference>
<feature type="domain" description="G-protein coupled receptors family 3 profile" evidence="9">
    <location>
        <begin position="2492"/>
        <end position="2722"/>
    </location>
</feature>
<feature type="non-terminal residue" evidence="10">
    <location>
        <position position="1"/>
    </location>
</feature>
<evidence type="ECO:0000256" key="7">
    <source>
        <dbReference type="SAM" id="MobiDB-lite"/>
    </source>
</evidence>
<dbReference type="Proteomes" id="UP001519460">
    <property type="component" value="Unassembled WGS sequence"/>
</dbReference>
<keyword evidence="6" id="KW-0325">Glycoprotein</keyword>
<dbReference type="Pfam" id="PF00003">
    <property type="entry name" value="7tm_3"/>
    <property type="match status" value="1"/>
</dbReference>
<evidence type="ECO:0000256" key="4">
    <source>
        <dbReference type="ARBA" id="ARBA00023136"/>
    </source>
</evidence>
<feature type="transmembrane region" description="Helical" evidence="8">
    <location>
        <begin position="2492"/>
        <end position="2517"/>
    </location>
</feature>
<evidence type="ECO:0000256" key="2">
    <source>
        <dbReference type="ARBA" id="ARBA00022692"/>
    </source>
</evidence>
<dbReference type="Gene3D" id="3.40.50.2300">
    <property type="match status" value="10"/>
</dbReference>
<organism evidence="10 11">
    <name type="scientific">Batillaria attramentaria</name>
    <dbReference type="NCBI Taxonomy" id="370345"/>
    <lineage>
        <taxon>Eukaryota</taxon>
        <taxon>Metazoa</taxon>
        <taxon>Spiralia</taxon>
        <taxon>Lophotrochozoa</taxon>
        <taxon>Mollusca</taxon>
        <taxon>Gastropoda</taxon>
        <taxon>Caenogastropoda</taxon>
        <taxon>Sorbeoconcha</taxon>
        <taxon>Cerithioidea</taxon>
        <taxon>Batillariidae</taxon>
        <taxon>Batillaria</taxon>
    </lineage>
</organism>
<evidence type="ECO:0000256" key="5">
    <source>
        <dbReference type="ARBA" id="ARBA00023170"/>
    </source>
</evidence>
<dbReference type="PROSITE" id="PS50259">
    <property type="entry name" value="G_PROTEIN_RECEP_F3_4"/>
    <property type="match status" value="1"/>
</dbReference>
<keyword evidence="5" id="KW-0675">Receptor</keyword>
<evidence type="ECO:0000256" key="6">
    <source>
        <dbReference type="ARBA" id="ARBA00023180"/>
    </source>
</evidence>
<dbReference type="InterPro" id="IPR000337">
    <property type="entry name" value="GPCR_3"/>
</dbReference>
<name>A0ABD0K2D3_9CAEN</name>
<evidence type="ECO:0000256" key="1">
    <source>
        <dbReference type="ARBA" id="ARBA00004141"/>
    </source>
</evidence>
<dbReference type="InterPro" id="IPR050726">
    <property type="entry name" value="mGluR"/>
</dbReference>
<evidence type="ECO:0000313" key="11">
    <source>
        <dbReference type="Proteomes" id="UP001519460"/>
    </source>
</evidence>
<keyword evidence="4 8" id="KW-0472">Membrane</keyword>
<feature type="transmembrane region" description="Helical" evidence="8">
    <location>
        <begin position="2652"/>
        <end position="2676"/>
    </location>
</feature>
<dbReference type="GO" id="GO:0016020">
    <property type="term" value="C:membrane"/>
    <property type="evidence" value="ECO:0007669"/>
    <property type="project" value="UniProtKB-SubCell"/>
</dbReference>
<evidence type="ECO:0000259" key="9">
    <source>
        <dbReference type="PROSITE" id="PS50259"/>
    </source>
</evidence>
<keyword evidence="11" id="KW-1185">Reference proteome</keyword>
<dbReference type="SUPFAM" id="SSF53822">
    <property type="entry name" value="Periplasmic binding protein-like I"/>
    <property type="match status" value="5"/>
</dbReference>
<keyword evidence="2 8" id="KW-0812">Transmembrane</keyword>
<feature type="transmembrane region" description="Helical" evidence="8">
    <location>
        <begin position="2562"/>
        <end position="2580"/>
    </location>
</feature>
<protein>
    <recommendedName>
        <fullName evidence="9">G-protein coupled receptors family 3 profile domain-containing protein</fullName>
    </recommendedName>
</protein>
<dbReference type="InterPro" id="IPR001828">
    <property type="entry name" value="ANF_lig-bd_rcpt"/>
</dbReference>
<comment type="subcellular location">
    <subcellularLocation>
        <location evidence="1">Membrane</location>
        <topology evidence="1">Multi-pass membrane protein</topology>
    </subcellularLocation>
</comment>
<dbReference type="PANTHER" id="PTHR24060">
    <property type="entry name" value="METABOTROPIC GLUTAMATE RECEPTOR"/>
    <property type="match status" value="1"/>
</dbReference>
<gene>
    <name evidence="10" type="ORF">BaRGS_00027201</name>
</gene>
<feature type="transmembrane region" description="Helical" evidence="8">
    <location>
        <begin position="2529"/>
        <end position="2550"/>
    </location>
</feature>
<sequence length="2778" mass="307356">TCFSESWSHKAGPGWDGCGLGVCVSGRCRLFTAIQNRSVLKVWTSGKGFIRAPDLRSDPMGGFKMLGAVLVTALCVLPIMAQQLTLMEKTCDAQRRRASFQTTNANTVLLGGLFNIRDPGTDGVGCGLPRLVQNYEAAVWTIDLINKYNNNQGYLNGVKFGLEAFDTCLQTGNALQAVQEFYPQSASRQLQCALSSNQYKLGLIGPMSSWEAVAVGEMIPRVPASTVSMRASAPELSRKSLYPTFLRTYPSSSVFAKAIISMLKQINWERIIAVYTDDSYGRGLYMDLLRAAYEGGTCINGAIELPHGGSADEYRTIFQNKGFYDATAAVFLGAYSDALTKMEALQSDAAAVGIRWLYSDFDLDADLSSYTAARGALFITPSTVEISEFKEYFIGLDERNPPAHDPWLADWYMNDPIVERTILSIFAYVEAVRMVCGNSGVCQTLRNMDPRMFHDTYLSKVDFTFPNDFSVTALRGRRVAFDVNGDPLTSAFTFYQYNLVNAVYTYQEVGTYDSGTVQVLPAANVPESRCPGGVCGICLQPMQGITLAYSPGDVVIAAVVNAHEQGTLGVNCGAAIPDRLIDAVAARYAAENAAANAGLNTKGVTVGYLIVDVCPGVDIARSFLTSLLGGFEQYVDNSGRIITTNNIIAFIDMTEEDTGMQMSPLLTQMGIPQIRVASTSAMYLENDMYPMLVSAIPSQDVVQLAVVQMLSSLSWRYVQVVSEARGSYYRAAENFRRMASRMNICVALWSTFDMDTSATVRRMLQNQNAPVVIVFGSRMHVRSLLEAVRTEGAQNRLNLVSGTVNWADSASMVSGYSTEASGALTVGLSASASSAFQTYLQQNNNLNAISNNIFLAEWFQEQFSCALTSLTRGRYNRVCTTSDSITTVPRSYSPYVISTVFTVARAVNSILGNICGTTNGICAQFRGATDIGKRITDYVRNSNANSEFRIADGMSMTNLGYYNYRRGAYSSVGSFDTTSRRLSSLSATTIETASGAMANTVSSQCSGRCLECQYMYQYQNFAYMPGDWLIGATFSISNPGPMGQMPFVCGDVRMVNGFQYSAAMMYAMHQVNSGNIVTLRNITLGGFVMDHCNNPRRAYGQVSDIYSGLTEMNWMHMMNNMPSFRSQEILAWMTDNTASTKEAAEILQPLGVAIVSPSATSDSLMDNPTFFRTIQGDRSIAMAIVKLCKDLGFSYIQVVYAANDYGREGLETLTNTARQEGLCVVNSFELDDAANADVAVSTLAQGTSRVVVMYMGTSLTQAFLQAASRSTDRLTLISPEPYTQIVRNVGVGIRNLLSLQLRNPVIADFNNYLNDVSRNGNNPFFALYYMKILQCNLPGYNMYNRDCSNGEQITTNGGFESSNFVLSTMNAVLSVAAALDVTLQEFCGQNYTHECSAFLKSDDAYNRFVANLKVVSFTDPSSRLFRFLEREGNVVYDVLRFDGTSYNIVGNYGGASLVLNGGLKADYSGVRSDCSLQCLECIYTGLTFSYTPGNIFLGGVFDVHGRGSGVFNCGDINKMHGFQLLEAFHFALNQVNRKEGMFADILKGVTLGGVGLDACESAIKGGYIVSNINNGLTELVRGGRRIRPEDIDVYIGPYLSDSSIYLARILTDLKIPQISYAATSNTLEDQRIYPYFFRTVPADDKQVRAMLSYLDKNNIRYVQLLYTNDSYGQQGVAQFERIIRMDRLRVCVAQKVVFPESGVVSEESSDDVVNLILQKPAANTTVIFAGTKYIRAFLEAVQRAVRRSPALRGSMKFLGPTTWGNNADVTNGIDAVANDAVTLMMDFQSIRDFEAYMVGRDPSNSANNPWFEEWFQTVLNCYTSPSNDDRFPRQCRINEELSSVFSEDSGVLHVINAVYSAAFALDATLKEKCGSDYSAVCEAYRNDKDRREAIRNNLENVNFTDPTGARFQFNDREGNKGYTLYRVTERYNYLQIGNYSGDGVLGLDMDAVPDYDGSCERKDACSECPTIRNRGVRYAVGGNPDGKITVIGIFDVHKQGNESYQCGLINMDGFQKFLSFFYTFEQVMPFNDVRLIALDTCSNSMRVGQDLYGLLSEDGKLCNSQFDIDSVGLDSVGAILVTGEENTMAASRVLEQLQVSYVSPDARSVLLDDKMNLARTISPHSGLWRVLSNFLKQRGWSYVNSVYVNSGLGRQQYSVFQQLSGEYDVCLAGGLALPENPSDADISTALTNMRSNRGANVVVLFSDAALTVRILRVAQSLGIIDDYFWVFGFEYEDALPDMTGISFEGIMLQQKTRTVDSFNEFIKNLDYDVTQEDRNRENIPRVWWEDFYQTRFMCRLSDARYPLEYNRECSKDAPTGASNVMHTKYILNTILATISTGDGLQNQFEAGGLCRSGEGLSACFRRGAISRRAIFNSILDVTWDIQDYAPSFNVTPNDPLRFLFNKNLRYWDAGYDVYYMRRPWWSWQDGTFSALPLSGVSVTTTSECTRADGCGCKSDTAFADAQTGDSFNPEAPRNYYKYDSRGNQVYKWPIWAIVVAVLTGVGLLITVAVFLYLLIFYPVKGGTSVLGYMVMIGIIGVYAINFAFFLHASDATCGARRFVMGVVYAIVFAALLVKAVDNWRFAESEYGNHQYRGLTSSVTLFLIAFGIVLVQCIIPIEWLILVPPTASKWTDATMHDYWWCDPHDMYDIGLVCSFIFVMFLVLLTAIFAALAWDSESNNQESRWILAAAITTAGPVYRDPAVAIANFINATLLLICIPLRKLHLLCVSQNEKDSFSGDPHFDPYSNVYNNQSFDPEGEEYPYEVTEKQGSTFHDD</sequence>
<reference evidence="10 11" key="1">
    <citation type="journal article" date="2023" name="Sci. Data">
        <title>Genome assembly of the Korean intertidal mud-creeper Batillaria attramentaria.</title>
        <authorList>
            <person name="Patra A.K."/>
            <person name="Ho P.T."/>
            <person name="Jun S."/>
            <person name="Lee S.J."/>
            <person name="Kim Y."/>
            <person name="Won Y.J."/>
        </authorList>
    </citation>
    <scope>NUCLEOTIDE SEQUENCE [LARGE SCALE GENOMIC DNA]</scope>
    <source>
        <strain evidence="10">Wonlab-2016</strain>
    </source>
</reference>
<evidence type="ECO:0000256" key="3">
    <source>
        <dbReference type="ARBA" id="ARBA00022989"/>
    </source>
</evidence>
<dbReference type="CDD" id="cd13953">
    <property type="entry name" value="7tm_classC_mGluR-like"/>
    <property type="match status" value="1"/>
</dbReference>
<feature type="transmembrane region" description="Helical" evidence="8">
    <location>
        <begin position="2601"/>
        <end position="2625"/>
    </location>
</feature>
<evidence type="ECO:0000313" key="10">
    <source>
        <dbReference type="EMBL" id="KAK7481552.1"/>
    </source>
</evidence>
<feature type="region of interest" description="Disordered" evidence="7">
    <location>
        <begin position="2740"/>
        <end position="2763"/>
    </location>
</feature>
<dbReference type="InterPro" id="IPR017978">
    <property type="entry name" value="GPCR_3_C"/>
</dbReference>